<reference evidence="12" key="2">
    <citation type="submission" date="2025-09" db="UniProtKB">
        <authorList>
            <consortium name="Ensembl"/>
        </authorList>
    </citation>
    <scope>IDENTIFICATION</scope>
</reference>
<evidence type="ECO:0000256" key="2">
    <source>
        <dbReference type="ARBA" id="ARBA00004141"/>
    </source>
</evidence>
<dbReference type="GO" id="GO:0005886">
    <property type="term" value="C:plasma membrane"/>
    <property type="evidence" value="ECO:0007669"/>
    <property type="project" value="UniProtKB-SubCell"/>
</dbReference>
<protein>
    <recommendedName>
        <fullName evidence="10">Olfactory receptor</fullName>
    </recommendedName>
</protein>
<comment type="similarity">
    <text evidence="9">Belongs to the G-protein coupled receptor 1 family.</text>
</comment>
<dbReference type="InterPro" id="IPR017452">
    <property type="entry name" value="GPCR_Rhodpsn_7TM"/>
</dbReference>
<evidence type="ECO:0000259" key="11">
    <source>
        <dbReference type="PROSITE" id="PS50262"/>
    </source>
</evidence>
<dbReference type="Pfam" id="PF13853">
    <property type="entry name" value="7tm_4"/>
    <property type="match status" value="1"/>
</dbReference>
<dbReference type="PROSITE" id="PS00237">
    <property type="entry name" value="G_PROTEIN_RECEP_F1_1"/>
    <property type="match status" value="1"/>
</dbReference>
<keyword evidence="10" id="KW-0552">Olfaction</keyword>
<evidence type="ECO:0000313" key="13">
    <source>
        <dbReference type="Proteomes" id="UP000694390"/>
    </source>
</evidence>
<evidence type="ECO:0000256" key="9">
    <source>
        <dbReference type="RuleBase" id="RU000688"/>
    </source>
</evidence>
<dbReference type="SMART" id="SM01381">
    <property type="entry name" value="7TM_GPCR_Srsx"/>
    <property type="match status" value="1"/>
</dbReference>
<evidence type="ECO:0000256" key="7">
    <source>
        <dbReference type="ARBA" id="ARBA00023170"/>
    </source>
</evidence>
<keyword evidence="8 9" id="KW-0807">Transducer</keyword>
<evidence type="ECO:0000256" key="8">
    <source>
        <dbReference type="ARBA" id="ARBA00023224"/>
    </source>
</evidence>
<evidence type="ECO:0000256" key="10">
    <source>
        <dbReference type="RuleBase" id="RU363047"/>
    </source>
</evidence>
<evidence type="ECO:0000256" key="1">
    <source>
        <dbReference type="ARBA" id="ARBA00002936"/>
    </source>
</evidence>
<evidence type="ECO:0000256" key="6">
    <source>
        <dbReference type="ARBA" id="ARBA00023136"/>
    </source>
</evidence>
<name>A0A8C4VR99_9SAUR</name>
<keyword evidence="6 10" id="KW-0472">Membrane</keyword>
<dbReference type="SUPFAM" id="SSF81321">
    <property type="entry name" value="Family A G protein-coupled receptor-like"/>
    <property type="match status" value="1"/>
</dbReference>
<feature type="transmembrane region" description="Helical" evidence="10">
    <location>
        <begin position="273"/>
        <end position="293"/>
    </location>
</feature>
<keyword evidence="10" id="KW-0716">Sensory transduction</keyword>
<comment type="subcellular location">
    <subcellularLocation>
        <location evidence="10">Cell membrane</location>
        <topology evidence="10">Multi-pass membrane protein</topology>
    </subcellularLocation>
    <subcellularLocation>
        <location evidence="2">Membrane</location>
        <topology evidence="2">Multi-pass membrane protein</topology>
    </subcellularLocation>
</comment>
<feature type="transmembrane region" description="Helical" evidence="10">
    <location>
        <begin position="141"/>
        <end position="159"/>
    </location>
</feature>
<dbReference type="Ensembl" id="ENSGEVT00005005111.1">
    <property type="protein sequence ID" value="ENSGEVP00005004906.1"/>
    <property type="gene ID" value="ENSGEVG00005003483.1"/>
</dbReference>
<feature type="transmembrane region" description="Helical" evidence="10">
    <location>
        <begin position="60"/>
        <end position="78"/>
    </location>
</feature>
<dbReference type="PANTHER" id="PTHR48018">
    <property type="entry name" value="OLFACTORY RECEPTOR"/>
    <property type="match status" value="1"/>
</dbReference>
<keyword evidence="13" id="KW-1185">Reference proteome</keyword>
<evidence type="ECO:0000256" key="3">
    <source>
        <dbReference type="ARBA" id="ARBA00022692"/>
    </source>
</evidence>
<dbReference type="InterPro" id="IPR000725">
    <property type="entry name" value="Olfact_rcpt"/>
</dbReference>
<feature type="domain" description="G-protein coupled receptors family 1 profile" evidence="11">
    <location>
        <begin position="41"/>
        <end position="291"/>
    </location>
</feature>
<dbReference type="Gene3D" id="1.20.1070.10">
    <property type="entry name" value="Rhodopsin 7-helix transmembrane proteins"/>
    <property type="match status" value="1"/>
</dbReference>
<dbReference type="PRINTS" id="PR00237">
    <property type="entry name" value="GPCRRHODOPSN"/>
</dbReference>
<dbReference type="GO" id="GO:0004930">
    <property type="term" value="F:G protein-coupled receptor activity"/>
    <property type="evidence" value="ECO:0007669"/>
    <property type="project" value="UniProtKB-KW"/>
</dbReference>
<reference evidence="12" key="1">
    <citation type="submission" date="2025-08" db="UniProtKB">
        <authorList>
            <consortium name="Ensembl"/>
        </authorList>
    </citation>
    <scope>IDENTIFICATION</scope>
</reference>
<dbReference type="PROSITE" id="PS50262">
    <property type="entry name" value="G_PROTEIN_RECEP_F1_2"/>
    <property type="match status" value="1"/>
</dbReference>
<dbReference type="GeneTree" id="ENSGT01140000282552"/>
<dbReference type="InterPro" id="IPR000276">
    <property type="entry name" value="GPCR_Rhodpsn"/>
</dbReference>
<evidence type="ECO:0000256" key="5">
    <source>
        <dbReference type="ARBA" id="ARBA00023040"/>
    </source>
</evidence>
<keyword evidence="3 9" id="KW-0812">Transmembrane</keyword>
<comment type="function">
    <text evidence="1">Odorant receptor.</text>
</comment>
<evidence type="ECO:0000313" key="12">
    <source>
        <dbReference type="Ensembl" id="ENSGEVP00005004906.1"/>
    </source>
</evidence>
<organism evidence="12 13">
    <name type="scientific">Gopherus evgoodei</name>
    <name type="common">Goodes thornscrub tortoise</name>
    <dbReference type="NCBI Taxonomy" id="1825980"/>
    <lineage>
        <taxon>Eukaryota</taxon>
        <taxon>Metazoa</taxon>
        <taxon>Chordata</taxon>
        <taxon>Craniata</taxon>
        <taxon>Vertebrata</taxon>
        <taxon>Euteleostomi</taxon>
        <taxon>Archelosauria</taxon>
        <taxon>Testudinata</taxon>
        <taxon>Testudines</taxon>
        <taxon>Cryptodira</taxon>
        <taxon>Durocryptodira</taxon>
        <taxon>Testudinoidea</taxon>
        <taxon>Testudinidae</taxon>
        <taxon>Gopherus</taxon>
    </lineage>
</organism>
<keyword evidence="4 10" id="KW-1133">Transmembrane helix</keyword>
<keyword evidence="5 9" id="KW-0297">G-protein coupled receptor</keyword>
<feature type="transmembrane region" description="Helical" evidence="10">
    <location>
        <begin position="25"/>
        <end position="48"/>
    </location>
</feature>
<dbReference type="CDD" id="cd15230">
    <property type="entry name" value="7tmA_OR5-like"/>
    <property type="match status" value="1"/>
</dbReference>
<dbReference type="FunFam" id="1.20.1070.10:FF:000003">
    <property type="entry name" value="Olfactory receptor"/>
    <property type="match status" value="1"/>
</dbReference>
<accession>A0A8C4VR99</accession>
<dbReference type="Proteomes" id="UP000694390">
    <property type="component" value="Unassembled WGS sequence"/>
</dbReference>
<feature type="transmembrane region" description="Helical" evidence="10">
    <location>
        <begin position="239"/>
        <end position="261"/>
    </location>
</feature>
<keyword evidence="7 9" id="KW-0675">Receptor</keyword>
<dbReference type="AlphaFoldDB" id="A0A8C4VR99"/>
<dbReference type="GO" id="GO:0004984">
    <property type="term" value="F:olfactory receptor activity"/>
    <property type="evidence" value="ECO:0007669"/>
    <property type="project" value="InterPro"/>
</dbReference>
<feature type="transmembrane region" description="Helical" evidence="10">
    <location>
        <begin position="206"/>
        <end position="227"/>
    </location>
</feature>
<evidence type="ECO:0000256" key="4">
    <source>
        <dbReference type="ARBA" id="ARBA00022989"/>
    </source>
</evidence>
<dbReference type="OrthoDB" id="9823959at2759"/>
<feature type="transmembrane region" description="Helical" evidence="10">
    <location>
        <begin position="98"/>
        <end position="120"/>
    </location>
</feature>
<sequence>MAEGNHSTETQFILLGLMDRQELQIPLFMVFLVIYVLTLVGNLGMIVLIRVDPRLHTSMYFFLGNLSVVDLFYASIFAPRMLVNFLVRSKSISYSACIAQHFFFVVFVTTEGFLLAVMAYDRYVAICNPLLYTAVMSKRRLCVLLVVASYICGFVNAVVQTPFIFTLSFCDSNVINHFFCDIPPILKLSCSDTHNANMVHFTLSSIVVMTSILIVLFSYMYILIAILKIHSAKGRNKTFSTCASHLTAVTIFYGTVIFMYLRPSSRYTTNPDKIISVFYILIIPMLNPLIYSLRNKEVKDAVRRMINRKVCSQLI</sequence>
<dbReference type="PRINTS" id="PR00245">
    <property type="entry name" value="OLFACTORYR"/>
</dbReference>
<keyword evidence="10" id="KW-1003">Cell membrane</keyword>
<proteinExistence type="inferred from homology"/>